<dbReference type="AlphaFoldDB" id="A0AAW2XPJ9"/>
<sequence>MAKVAWSDVCRPLEEGGQGIHRLEPLNRALMSKHFWDILQCNSSSVWVTWIRQHYIGNCSIWTVRQTGGGSWSWRKILRLRDQLLSYIQYQVGSGHKFWVWHDPSHPLGPLIHRFPRGPVTTAHRHLGISSLAQKASMDCCFPSLICFSSVPLMDGTEQKEIWFRVF</sequence>
<organism evidence="1">
    <name type="scientific">Sesamum latifolium</name>
    <dbReference type="NCBI Taxonomy" id="2727402"/>
    <lineage>
        <taxon>Eukaryota</taxon>
        <taxon>Viridiplantae</taxon>
        <taxon>Streptophyta</taxon>
        <taxon>Embryophyta</taxon>
        <taxon>Tracheophyta</taxon>
        <taxon>Spermatophyta</taxon>
        <taxon>Magnoliopsida</taxon>
        <taxon>eudicotyledons</taxon>
        <taxon>Gunneridae</taxon>
        <taxon>Pentapetalae</taxon>
        <taxon>asterids</taxon>
        <taxon>lamiids</taxon>
        <taxon>Lamiales</taxon>
        <taxon>Pedaliaceae</taxon>
        <taxon>Sesamum</taxon>
    </lineage>
</organism>
<protein>
    <submittedName>
        <fullName evidence="1">Ribonuclease H protein</fullName>
    </submittedName>
</protein>
<gene>
    <name evidence="1" type="ORF">Slati_0890500</name>
</gene>
<dbReference type="PANTHER" id="PTHR33116">
    <property type="entry name" value="REVERSE TRANSCRIPTASE ZINC-BINDING DOMAIN-CONTAINING PROTEIN-RELATED-RELATED"/>
    <property type="match status" value="1"/>
</dbReference>
<reference evidence="1" key="2">
    <citation type="journal article" date="2024" name="Plant">
        <title>Genomic evolution and insights into agronomic trait innovations of Sesamum species.</title>
        <authorList>
            <person name="Miao H."/>
            <person name="Wang L."/>
            <person name="Qu L."/>
            <person name="Liu H."/>
            <person name="Sun Y."/>
            <person name="Le M."/>
            <person name="Wang Q."/>
            <person name="Wei S."/>
            <person name="Zheng Y."/>
            <person name="Lin W."/>
            <person name="Duan Y."/>
            <person name="Cao H."/>
            <person name="Xiong S."/>
            <person name="Wang X."/>
            <person name="Wei L."/>
            <person name="Li C."/>
            <person name="Ma Q."/>
            <person name="Ju M."/>
            <person name="Zhao R."/>
            <person name="Li G."/>
            <person name="Mu C."/>
            <person name="Tian Q."/>
            <person name="Mei H."/>
            <person name="Zhang T."/>
            <person name="Gao T."/>
            <person name="Zhang H."/>
        </authorList>
    </citation>
    <scope>NUCLEOTIDE SEQUENCE</scope>
    <source>
        <strain evidence="1">KEN1</strain>
    </source>
</reference>
<proteinExistence type="predicted"/>
<comment type="caution">
    <text evidence="1">The sequence shown here is derived from an EMBL/GenBank/DDBJ whole genome shotgun (WGS) entry which is preliminary data.</text>
</comment>
<accession>A0AAW2XPJ9</accession>
<reference evidence="1" key="1">
    <citation type="submission" date="2020-06" db="EMBL/GenBank/DDBJ databases">
        <authorList>
            <person name="Li T."/>
            <person name="Hu X."/>
            <person name="Zhang T."/>
            <person name="Song X."/>
            <person name="Zhang H."/>
            <person name="Dai N."/>
            <person name="Sheng W."/>
            <person name="Hou X."/>
            <person name="Wei L."/>
        </authorList>
    </citation>
    <scope>NUCLEOTIDE SEQUENCE</scope>
    <source>
        <strain evidence="1">KEN1</strain>
        <tissue evidence="1">Leaf</tissue>
    </source>
</reference>
<dbReference type="EMBL" id="JACGWN010000003">
    <property type="protein sequence ID" value="KAL0455513.1"/>
    <property type="molecule type" value="Genomic_DNA"/>
</dbReference>
<dbReference type="PANTHER" id="PTHR33116:SF84">
    <property type="entry name" value="RNA-DIRECTED DNA POLYMERASE"/>
    <property type="match status" value="1"/>
</dbReference>
<evidence type="ECO:0000313" key="1">
    <source>
        <dbReference type="EMBL" id="KAL0455513.1"/>
    </source>
</evidence>
<name>A0AAW2XPJ9_9LAMI</name>